<evidence type="ECO:0000313" key="1">
    <source>
        <dbReference type="EMBL" id="KAI4467809.1"/>
    </source>
</evidence>
<name>A0ACB9TMD5_HOLOL</name>
<organism evidence="1 2">
    <name type="scientific">Holotrichia oblita</name>
    <name type="common">Chafer beetle</name>
    <dbReference type="NCBI Taxonomy" id="644536"/>
    <lineage>
        <taxon>Eukaryota</taxon>
        <taxon>Metazoa</taxon>
        <taxon>Ecdysozoa</taxon>
        <taxon>Arthropoda</taxon>
        <taxon>Hexapoda</taxon>
        <taxon>Insecta</taxon>
        <taxon>Pterygota</taxon>
        <taxon>Neoptera</taxon>
        <taxon>Endopterygota</taxon>
        <taxon>Coleoptera</taxon>
        <taxon>Polyphaga</taxon>
        <taxon>Scarabaeiformia</taxon>
        <taxon>Scarabaeidae</taxon>
        <taxon>Melolonthinae</taxon>
        <taxon>Holotrichia</taxon>
    </lineage>
</organism>
<protein>
    <submittedName>
        <fullName evidence="1">Microtubule-associated protein rp/eb family member</fullName>
    </submittedName>
</protein>
<evidence type="ECO:0000313" key="2">
    <source>
        <dbReference type="Proteomes" id="UP001056778"/>
    </source>
</evidence>
<comment type="caution">
    <text evidence="1">The sequence shown here is derived from an EMBL/GenBank/DDBJ whole genome shotgun (WGS) entry which is preliminary data.</text>
</comment>
<sequence>MLQNIPQNTYIGELLFVYCNKLLQVIPVDKLIKGRFQDNFEFLQWFKKFFDANYDGREYEALEARGGLALGSGAHDHATHQKPALTRQGNGHTVRKPECTLANFIVPIDKLVKGRFQDNFEFLQWFKKFFDANYRGTEYDALAMRNGEAMGGGGSSAPKGSSAMARKPTPPTSLAKSVKPVGKTMPTKVNPVRPTTKTTPTVNNRGDTGKVEELTNQILELKVSVEGLEKERDFYFGKLRDIEVMCQEADENNPLIQKILEVLYATEVSNVSSVYSLQSRLVGSKQSLLKLCLELNVALYALRIYIYDGFAPPDEIENAPGEEDEY</sequence>
<keyword evidence="2" id="KW-1185">Reference proteome</keyword>
<gene>
    <name evidence="1" type="ORF">MML48_2g00017294</name>
</gene>
<reference evidence="1" key="1">
    <citation type="submission" date="2022-04" db="EMBL/GenBank/DDBJ databases">
        <title>Chromosome-scale genome assembly of Holotrichia oblita Faldermann.</title>
        <authorList>
            <person name="Rongchong L."/>
        </authorList>
    </citation>
    <scope>NUCLEOTIDE SEQUENCE</scope>
    <source>
        <strain evidence="1">81SQS9</strain>
    </source>
</reference>
<proteinExistence type="predicted"/>
<dbReference type="EMBL" id="CM043016">
    <property type="protein sequence ID" value="KAI4467809.1"/>
    <property type="molecule type" value="Genomic_DNA"/>
</dbReference>
<accession>A0ACB9TMD5</accession>
<dbReference type="Proteomes" id="UP001056778">
    <property type="component" value="Chromosome 2"/>
</dbReference>